<dbReference type="Gene3D" id="1.10.3470.10">
    <property type="entry name" value="ABC transporter involved in vitamin B12 uptake, BtuC"/>
    <property type="match status" value="1"/>
</dbReference>
<dbReference type="InterPro" id="IPR037294">
    <property type="entry name" value="ABC_BtuC-like"/>
</dbReference>
<feature type="transmembrane region" description="Helical" evidence="7">
    <location>
        <begin position="193"/>
        <end position="216"/>
    </location>
</feature>
<dbReference type="GO" id="GO:0043190">
    <property type="term" value="C:ATP-binding cassette (ABC) transporter complex"/>
    <property type="evidence" value="ECO:0007669"/>
    <property type="project" value="InterPro"/>
</dbReference>
<evidence type="ECO:0000256" key="2">
    <source>
        <dbReference type="ARBA" id="ARBA00008034"/>
    </source>
</evidence>
<proteinExistence type="inferred from homology"/>
<evidence type="ECO:0000256" key="1">
    <source>
        <dbReference type="ARBA" id="ARBA00004141"/>
    </source>
</evidence>
<comment type="subcellular location">
    <subcellularLocation>
        <location evidence="6">Cell membrane</location>
        <topology evidence="6">Multi-pass membrane protein</topology>
    </subcellularLocation>
    <subcellularLocation>
        <location evidence="1">Membrane</location>
        <topology evidence="1">Multi-pass membrane protein</topology>
    </subcellularLocation>
</comment>
<dbReference type="Proteomes" id="UP000217343">
    <property type="component" value="Chromosome"/>
</dbReference>
<evidence type="ECO:0000313" key="8">
    <source>
        <dbReference type="EMBL" id="ATB47289.1"/>
    </source>
</evidence>
<dbReference type="GO" id="GO:0055085">
    <property type="term" value="P:transmembrane transport"/>
    <property type="evidence" value="ECO:0007669"/>
    <property type="project" value="InterPro"/>
</dbReference>
<feature type="transmembrane region" description="Helical" evidence="7">
    <location>
        <begin position="121"/>
        <end position="142"/>
    </location>
</feature>
<feature type="transmembrane region" description="Helical" evidence="7">
    <location>
        <begin position="39"/>
        <end position="58"/>
    </location>
</feature>
<keyword evidence="5 7" id="KW-0472">Membrane</keyword>
<accession>A0A250JTS3</accession>
<dbReference type="InterPro" id="IPR001626">
    <property type="entry name" value="ABC_TroCD"/>
</dbReference>
<feature type="transmembrane region" description="Helical" evidence="7">
    <location>
        <begin position="277"/>
        <end position="297"/>
    </location>
</feature>
<evidence type="ECO:0000256" key="4">
    <source>
        <dbReference type="ARBA" id="ARBA00022989"/>
    </source>
</evidence>
<protein>
    <submittedName>
        <fullName evidence="8">ABC transporter permease</fullName>
    </submittedName>
</protein>
<dbReference type="Pfam" id="PF00950">
    <property type="entry name" value="ABC-3"/>
    <property type="match status" value="1"/>
</dbReference>
<sequence length="304" mass="32069">MATSTATARPWDLTVETTLAEPSKWEQFHLAFDLFRDPLLCALIAGGVLGFLSVYVVLRRMVFVSAAVAQSAGLGVALAFYAAIHLGTHVEPVLGATALALLATLLLMTEPAKLRLTRESLLGLAYALAGGAAVLVGDRIAQEAHDIQGILFGTAVLVTPEQLHTVAIAGAGVMFIQLWWYRGITFASFDRTGALVQGLPVRLLDGVLMVSIGVMVGVCARALGALPVFAFSTLSAIAALMLELRLPWTFFVATVFGAIAGVGGYLFAFFYDFPVGGSQTVFAAAMVAVATVVRMLVHAVQKAR</sequence>
<evidence type="ECO:0000256" key="5">
    <source>
        <dbReference type="ARBA" id="ARBA00023136"/>
    </source>
</evidence>
<evidence type="ECO:0000256" key="6">
    <source>
        <dbReference type="RuleBase" id="RU003943"/>
    </source>
</evidence>
<dbReference type="SUPFAM" id="SSF81345">
    <property type="entry name" value="ABC transporter involved in vitamin B12 uptake, BtuC"/>
    <property type="match status" value="1"/>
</dbReference>
<organism evidence="8 9">
    <name type="scientific">Corallococcus macrosporus DSM 14697</name>
    <dbReference type="NCBI Taxonomy" id="1189310"/>
    <lineage>
        <taxon>Bacteria</taxon>
        <taxon>Pseudomonadati</taxon>
        <taxon>Myxococcota</taxon>
        <taxon>Myxococcia</taxon>
        <taxon>Myxococcales</taxon>
        <taxon>Cystobacterineae</taxon>
        <taxon>Myxococcaceae</taxon>
        <taxon>Corallococcus</taxon>
    </lineage>
</organism>
<reference evidence="8 9" key="1">
    <citation type="submission" date="2017-06" db="EMBL/GenBank/DDBJ databases">
        <title>Sequencing and comparative analysis of myxobacterial genomes.</title>
        <authorList>
            <person name="Rupp O."/>
            <person name="Goesmann A."/>
            <person name="Sogaard-Andersen L."/>
        </authorList>
    </citation>
    <scope>NUCLEOTIDE SEQUENCE [LARGE SCALE GENOMIC DNA]</scope>
    <source>
        <strain evidence="8 9">DSM 14697</strain>
    </source>
</reference>
<feature type="transmembrane region" description="Helical" evidence="7">
    <location>
        <begin position="162"/>
        <end position="181"/>
    </location>
</feature>
<evidence type="ECO:0000256" key="7">
    <source>
        <dbReference type="SAM" id="Phobius"/>
    </source>
</evidence>
<evidence type="ECO:0000256" key="3">
    <source>
        <dbReference type="ARBA" id="ARBA00022692"/>
    </source>
</evidence>
<name>A0A250JTS3_9BACT</name>
<dbReference type="EMBL" id="CP022203">
    <property type="protein sequence ID" value="ATB47289.1"/>
    <property type="molecule type" value="Genomic_DNA"/>
</dbReference>
<comment type="similarity">
    <text evidence="2 6">Belongs to the ABC-3 integral membrane protein family.</text>
</comment>
<feature type="transmembrane region" description="Helical" evidence="7">
    <location>
        <begin position="63"/>
        <end position="84"/>
    </location>
</feature>
<feature type="transmembrane region" description="Helical" evidence="7">
    <location>
        <begin position="249"/>
        <end position="271"/>
    </location>
</feature>
<gene>
    <name evidence="8" type="ORF">MYMAC_002897</name>
</gene>
<keyword evidence="3 6" id="KW-0812">Transmembrane</keyword>
<evidence type="ECO:0000313" key="9">
    <source>
        <dbReference type="Proteomes" id="UP000217343"/>
    </source>
</evidence>
<feature type="transmembrane region" description="Helical" evidence="7">
    <location>
        <begin position="90"/>
        <end position="109"/>
    </location>
</feature>
<keyword evidence="4 7" id="KW-1133">Transmembrane helix</keyword>
<dbReference type="PANTHER" id="PTHR30477">
    <property type="entry name" value="ABC-TRANSPORTER METAL-BINDING PROTEIN"/>
    <property type="match status" value="1"/>
</dbReference>
<keyword evidence="6" id="KW-0813">Transport</keyword>
<feature type="transmembrane region" description="Helical" evidence="7">
    <location>
        <begin position="222"/>
        <end position="242"/>
    </location>
</feature>
<keyword evidence="9" id="KW-1185">Reference proteome</keyword>
<dbReference type="AlphaFoldDB" id="A0A250JTS3"/>
<dbReference type="KEGG" id="mmas:MYMAC_002897"/>
<dbReference type="GO" id="GO:0010043">
    <property type="term" value="P:response to zinc ion"/>
    <property type="evidence" value="ECO:0007669"/>
    <property type="project" value="TreeGrafter"/>
</dbReference>
<dbReference type="PANTHER" id="PTHR30477:SF19">
    <property type="entry name" value="METAL ABC TRANSPORTER PERMEASE"/>
    <property type="match status" value="1"/>
</dbReference>